<dbReference type="Proteomes" id="UP000029424">
    <property type="component" value="Chromosome 2"/>
</dbReference>
<dbReference type="KEGG" id="bok:DM82_5632"/>
<gene>
    <name evidence="1" type="ORF">DM82_5632</name>
</gene>
<dbReference type="AlphaFoldDB" id="A0AAI8BCB4"/>
<evidence type="ECO:0000313" key="1">
    <source>
        <dbReference type="EMBL" id="AIO69434.1"/>
    </source>
</evidence>
<accession>A0AAI8BCB4</accession>
<evidence type="ECO:0000313" key="2">
    <source>
        <dbReference type="Proteomes" id="UP000029424"/>
    </source>
</evidence>
<protein>
    <submittedName>
        <fullName evidence="1">Uncharacterized protein</fullName>
    </submittedName>
</protein>
<keyword evidence="2" id="KW-1185">Reference proteome</keyword>
<sequence length="59" mass="6749">MLHLLQCFKVAMDRHCSKLLIMDKKQRFECSPLSVRQGPRVPAFYARNALSECGIRAAI</sequence>
<reference evidence="1 2" key="1">
    <citation type="submission" date="2014-06" db="EMBL/GenBank/DDBJ databases">
        <authorList>
            <person name="Bishop-Lilly K.A."/>
            <person name="Broomall S.M."/>
            <person name="Chain P.S."/>
            <person name="Chertkov O."/>
            <person name="Coyne S.R."/>
            <person name="Daligault H.E."/>
            <person name="Davenport K.W."/>
            <person name="Erkkila T."/>
            <person name="Frey K.G."/>
            <person name="Gibbons H.S."/>
            <person name="Gu W."/>
            <person name="Jaissle J."/>
            <person name="Johnson S.L."/>
            <person name="Koroleva G.I."/>
            <person name="Ladner J.T."/>
            <person name="Lo C.-C."/>
            <person name="Minogue T.D."/>
            <person name="Munk C."/>
            <person name="Palacios G.F."/>
            <person name="Redden C.L."/>
            <person name="Rosenzweig C.N."/>
            <person name="Scholz M.B."/>
            <person name="Teshima H."/>
            <person name="Xu Y."/>
        </authorList>
    </citation>
    <scope>NUCLEOTIDE SEQUENCE [LARGE SCALE GENOMIC DNA]</scope>
    <source>
        <strain evidence="1 2">EO147</strain>
    </source>
</reference>
<name>A0AAI8BCB4_9BURK</name>
<organism evidence="1 2">
    <name type="scientific">Burkholderia oklahomensis</name>
    <dbReference type="NCBI Taxonomy" id="342113"/>
    <lineage>
        <taxon>Bacteria</taxon>
        <taxon>Pseudomonadati</taxon>
        <taxon>Pseudomonadota</taxon>
        <taxon>Betaproteobacteria</taxon>
        <taxon>Burkholderiales</taxon>
        <taxon>Burkholderiaceae</taxon>
        <taxon>Burkholderia</taxon>
        <taxon>pseudomallei group</taxon>
    </lineage>
</organism>
<proteinExistence type="predicted"/>
<dbReference type="EMBL" id="CP008727">
    <property type="protein sequence ID" value="AIO69434.1"/>
    <property type="molecule type" value="Genomic_DNA"/>
</dbReference>